<feature type="transmembrane region" description="Helical" evidence="7">
    <location>
        <begin position="61"/>
        <end position="83"/>
    </location>
</feature>
<evidence type="ECO:0000256" key="3">
    <source>
        <dbReference type="ARBA" id="ARBA00022448"/>
    </source>
</evidence>
<feature type="domain" description="Major facilitator superfamily (MFS) profile" evidence="8">
    <location>
        <begin position="28"/>
        <end position="465"/>
    </location>
</feature>
<evidence type="ECO:0000256" key="1">
    <source>
        <dbReference type="ARBA" id="ARBA00004141"/>
    </source>
</evidence>
<feature type="transmembrane region" description="Helical" evidence="7">
    <location>
        <begin position="23"/>
        <end position="41"/>
    </location>
</feature>
<evidence type="ECO:0000256" key="2">
    <source>
        <dbReference type="ARBA" id="ARBA00010992"/>
    </source>
</evidence>
<accession>A0A0G4P8P8</accession>
<sequence>MDQLFGIVQFGSIGPLQPKSSKLTITLLVITCCVFAVTTGYDAGLMNGINMMPQYVDWFQLTTVTKSLSTCASYIGWFIAALFMGPVIERTGRKGGIVVSIILKLIGIALMTSAQSVGMFIGGRIILGWAKGTAAIASSTWLAETLPSDIRGRGLSVTYSVFFVGALLASGICYGTANIASSWSWRLPCLLMSMWSLVCFGVLFATPESPRWLAYHGREDEALKVVASIYSSGDVSCPVAIAQHCEILNAMRQEQESGKTLSYAEIVRTPNSRKRLILALSVAVISMLSGNNIVSYYLGDMLTTAGIYNSHVQLQITIVLNSWALVCAMSGTFLTDKLGRKTLCLMACIMMTIALFLVGILTKFFGNGADTSGVYATIAMIFLFQGSYSFGITPITQLYPPEVLSYSIRTNGMAAWTLVVNLCGLLSTLAMPIALAAIGWKMYMINGAWDALQAIFVALFWIETKNLSLEDIDRVIDGNPPLNGIDPEGDYDNKDSKDLNKITGDEVQKTTWVKRVF</sequence>
<keyword evidence="3" id="KW-0813">Transport</keyword>
<evidence type="ECO:0000313" key="10">
    <source>
        <dbReference type="Proteomes" id="UP000053732"/>
    </source>
</evidence>
<dbReference type="InterPro" id="IPR036259">
    <property type="entry name" value="MFS_trans_sf"/>
</dbReference>
<feature type="transmembrane region" description="Helical" evidence="7">
    <location>
        <begin position="120"/>
        <end position="143"/>
    </location>
</feature>
<evidence type="ECO:0000256" key="5">
    <source>
        <dbReference type="ARBA" id="ARBA00022989"/>
    </source>
</evidence>
<dbReference type="SUPFAM" id="SSF103473">
    <property type="entry name" value="MFS general substrate transporter"/>
    <property type="match status" value="1"/>
</dbReference>
<keyword evidence="6 7" id="KW-0472">Membrane</keyword>
<dbReference type="PROSITE" id="PS50850">
    <property type="entry name" value="MFS"/>
    <property type="match status" value="1"/>
</dbReference>
<dbReference type="GO" id="GO:0016020">
    <property type="term" value="C:membrane"/>
    <property type="evidence" value="ECO:0007669"/>
    <property type="project" value="UniProtKB-SubCell"/>
</dbReference>
<name>A0A0G4P8P8_PENC3</name>
<dbReference type="EMBL" id="HG793141">
    <property type="protein sequence ID" value="CRL22680.1"/>
    <property type="molecule type" value="Genomic_DNA"/>
</dbReference>
<evidence type="ECO:0000256" key="6">
    <source>
        <dbReference type="ARBA" id="ARBA00023136"/>
    </source>
</evidence>
<comment type="similarity">
    <text evidence="2">Belongs to the major facilitator superfamily. Sugar transporter (TC 2.A.1.1) family.</text>
</comment>
<evidence type="ECO:0000256" key="7">
    <source>
        <dbReference type="SAM" id="Phobius"/>
    </source>
</evidence>
<reference evidence="9 10" key="1">
    <citation type="journal article" date="2014" name="Nat. Commun.">
        <title>Multiple recent horizontal transfers of a large genomic region in cheese making fungi.</title>
        <authorList>
            <person name="Cheeseman K."/>
            <person name="Ropars J."/>
            <person name="Renault P."/>
            <person name="Dupont J."/>
            <person name="Gouzy J."/>
            <person name="Branca A."/>
            <person name="Abraham A.L."/>
            <person name="Ceppi M."/>
            <person name="Conseiller E."/>
            <person name="Debuchy R."/>
            <person name="Malagnac F."/>
            <person name="Goarin A."/>
            <person name="Silar P."/>
            <person name="Lacoste S."/>
            <person name="Sallet E."/>
            <person name="Bensimon A."/>
            <person name="Giraud T."/>
            <person name="Brygoo Y."/>
        </authorList>
    </citation>
    <scope>NUCLEOTIDE SEQUENCE [LARGE SCALE GENOMIC DNA]</scope>
    <source>
        <strain evidence="10">FM 013</strain>
    </source>
</reference>
<feature type="transmembrane region" description="Helical" evidence="7">
    <location>
        <begin position="95"/>
        <end position="114"/>
    </location>
</feature>
<dbReference type="FunFam" id="1.20.1250.20:FF:000134">
    <property type="entry name" value="MFS sugar transporter protein"/>
    <property type="match status" value="1"/>
</dbReference>
<comment type="subcellular location">
    <subcellularLocation>
        <location evidence="1">Membrane</location>
        <topology evidence="1">Multi-pass membrane protein</topology>
    </subcellularLocation>
</comment>
<dbReference type="AlphaFoldDB" id="A0A0G4P8P8"/>
<gene>
    <name evidence="9" type="ORF">PCAMFM013_S008g000109</name>
</gene>
<dbReference type="Gene3D" id="1.20.1250.20">
    <property type="entry name" value="MFS general substrate transporter like domains"/>
    <property type="match status" value="1"/>
</dbReference>
<evidence type="ECO:0000313" key="9">
    <source>
        <dbReference type="EMBL" id="CRL22680.1"/>
    </source>
</evidence>
<keyword evidence="4 7" id="KW-0812">Transmembrane</keyword>
<feature type="transmembrane region" description="Helical" evidence="7">
    <location>
        <begin position="276"/>
        <end position="298"/>
    </location>
</feature>
<dbReference type="GO" id="GO:0008483">
    <property type="term" value="F:transaminase activity"/>
    <property type="evidence" value="ECO:0007669"/>
    <property type="project" value="UniProtKB-KW"/>
</dbReference>
<dbReference type="GO" id="GO:0005351">
    <property type="term" value="F:carbohydrate:proton symporter activity"/>
    <property type="evidence" value="ECO:0007669"/>
    <property type="project" value="TreeGrafter"/>
</dbReference>
<protein>
    <submittedName>
        <fullName evidence="9">Aminotransferase, class-II, pyridoxal-phosphate binding site</fullName>
    </submittedName>
</protein>
<dbReference type="Pfam" id="PF00083">
    <property type="entry name" value="Sugar_tr"/>
    <property type="match status" value="1"/>
</dbReference>
<keyword evidence="5 7" id="KW-1133">Transmembrane helix</keyword>
<feature type="transmembrane region" description="Helical" evidence="7">
    <location>
        <begin position="342"/>
        <end position="361"/>
    </location>
</feature>
<keyword evidence="9" id="KW-0808">Transferase</keyword>
<keyword evidence="10" id="KW-1185">Reference proteome</keyword>
<dbReference type="PANTHER" id="PTHR48022:SF31">
    <property type="entry name" value="HEXOSE TRANSPORTER"/>
    <property type="match status" value="1"/>
</dbReference>
<feature type="transmembrane region" description="Helical" evidence="7">
    <location>
        <begin position="183"/>
        <end position="205"/>
    </location>
</feature>
<organism evidence="9 10">
    <name type="scientific">Penicillium camemberti (strain FM 013)</name>
    <dbReference type="NCBI Taxonomy" id="1429867"/>
    <lineage>
        <taxon>Eukaryota</taxon>
        <taxon>Fungi</taxon>
        <taxon>Dikarya</taxon>
        <taxon>Ascomycota</taxon>
        <taxon>Pezizomycotina</taxon>
        <taxon>Eurotiomycetes</taxon>
        <taxon>Eurotiomycetidae</taxon>
        <taxon>Eurotiales</taxon>
        <taxon>Aspergillaceae</taxon>
        <taxon>Penicillium</taxon>
    </lineage>
</organism>
<feature type="transmembrane region" description="Helical" evidence="7">
    <location>
        <begin position="413"/>
        <end position="437"/>
    </location>
</feature>
<dbReference type="InterPro" id="IPR005828">
    <property type="entry name" value="MFS_sugar_transport-like"/>
</dbReference>
<dbReference type="InterPro" id="IPR020846">
    <property type="entry name" value="MFS_dom"/>
</dbReference>
<evidence type="ECO:0000259" key="8">
    <source>
        <dbReference type="PROSITE" id="PS50850"/>
    </source>
</evidence>
<evidence type="ECO:0000256" key="4">
    <source>
        <dbReference type="ARBA" id="ARBA00022692"/>
    </source>
</evidence>
<proteinExistence type="inferred from homology"/>
<keyword evidence="9" id="KW-0032">Aminotransferase</keyword>
<dbReference type="PANTHER" id="PTHR48022">
    <property type="entry name" value="PLASTIDIC GLUCOSE TRANSPORTER 4"/>
    <property type="match status" value="1"/>
</dbReference>
<feature type="transmembrane region" description="Helical" evidence="7">
    <location>
        <begin position="373"/>
        <end position="392"/>
    </location>
</feature>
<dbReference type="Proteomes" id="UP000053732">
    <property type="component" value="Unassembled WGS sequence"/>
</dbReference>
<dbReference type="InterPro" id="IPR050360">
    <property type="entry name" value="MFS_Sugar_Transporters"/>
</dbReference>
<feature type="transmembrane region" description="Helical" evidence="7">
    <location>
        <begin position="155"/>
        <end position="177"/>
    </location>
</feature>
<feature type="transmembrane region" description="Helical" evidence="7">
    <location>
        <begin position="318"/>
        <end position="335"/>
    </location>
</feature>